<dbReference type="InterPro" id="IPR027417">
    <property type="entry name" value="P-loop_NTPase"/>
</dbReference>
<reference evidence="5 6" key="1">
    <citation type="submission" date="2019-08" db="EMBL/GenBank/DDBJ databases">
        <title>In-depth cultivation of the pig gut microbiome towards novel bacterial diversity and tailored functional studies.</title>
        <authorList>
            <person name="Wylensek D."/>
            <person name="Hitch T.C.A."/>
            <person name="Clavel T."/>
        </authorList>
    </citation>
    <scope>NUCLEOTIDE SEQUENCE [LARGE SCALE GENOMIC DNA]</scope>
    <source>
        <strain evidence="5 6">WCA-SAB-591-4A-A</strain>
    </source>
</reference>
<dbReference type="GO" id="GO:0016887">
    <property type="term" value="F:ATP hydrolysis activity"/>
    <property type="evidence" value="ECO:0007669"/>
    <property type="project" value="InterPro"/>
</dbReference>
<dbReference type="RefSeq" id="WP_154537440.1">
    <property type="nucleotide sequence ID" value="NZ_VUNE01000001.1"/>
</dbReference>
<proteinExistence type="predicted"/>
<dbReference type="EMBL" id="VUNE01000001">
    <property type="protein sequence ID" value="MST62084.1"/>
    <property type="molecule type" value="Genomic_DNA"/>
</dbReference>
<dbReference type="SUPFAM" id="SSF52540">
    <property type="entry name" value="P-loop containing nucleoside triphosphate hydrolases"/>
    <property type="match status" value="1"/>
</dbReference>
<dbReference type="PANTHER" id="PTHR42788">
    <property type="entry name" value="TAURINE IMPORT ATP-BINDING PROTEIN-RELATED"/>
    <property type="match status" value="1"/>
</dbReference>
<sequence>MNSFQKNKKISSKENIDLIGKKNDTVPIEKKEAKEIKLNLKAISKHFDGEFALKDVNIYVEKGEIVSLIGPSGCGKSTIFNIIADLVKQDSGICDVYGEISYMYQKNLLLPYKTIIDNVCLPLTVKGVKKKKAHKEVSGYFEIFGLEGYENRYPNELSGGMKQRANFMRTFVHSNDIMLLDEPFGALDSITKMSLIEWFLEIRKKLKPTVMLITHDIDEAIAMSDRIYVLSNKPTVVLEEIDLSRYDKSRDILELSTVKKEVMKTIKDNRN</sequence>
<keyword evidence="6" id="KW-1185">Reference proteome</keyword>
<name>A0A6N7XFC8_9FIRM</name>
<evidence type="ECO:0000256" key="3">
    <source>
        <dbReference type="ARBA" id="ARBA00022840"/>
    </source>
</evidence>
<gene>
    <name evidence="5" type="ORF">FYJ71_03725</name>
</gene>
<dbReference type="PANTHER" id="PTHR42788:SF2">
    <property type="entry name" value="ABC TRANSPORTER ATP-BINDING PROTEIN"/>
    <property type="match status" value="1"/>
</dbReference>
<dbReference type="AlphaFoldDB" id="A0A6N7XFC8"/>
<keyword evidence="2" id="KW-0547">Nucleotide-binding</keyword>
<dbReference type="Pfam" id="PF00005">
    <property type="entry name" value="ABC_tran"/>
    <property type="match status" value="1"/>
</dbReference>
<evidence type="ECO:0000259" key="4">
    <source>
        <dbReference type="PROSITE" id="PS50893"/>
    </source>
</evidence>
<keyword evidence="3 5" id="KW-0067">ATP-binding</keyword>
<organism evidence="5 6">
    <name type="scientific">Peptostreptococcus porci</name>
    <dbReference type="NCBI Taxonomy" id="2652282"/>
    <lineage>
        <taxon>Bacteria</taxon>
        <taxon>Bacillati</taxon>
        <taxon>Bacillota</taxon>
        <taxon>Clostridia</taxon>
        <taxon>Peptostreptococcales</taxon>
        <taxon>Peptostreptococcaceae</taxon>
        <taxon>Peptostreptococcus</taxon>
    </lineage>
</organism>
<feature type="domain" description="ABC transporter" evidence="4">
    <location>
        <begin position="38"/>
        <end position="257"/>
    </location>
</feature>
<dbReference type="SMART" id="SM00382">
    <property type="entry name" value="AAA"/>
    <property type="match status" value="1"/>
</dbReference>
<dbReference type="Gene3D" id="3.40.50.300">
    <property type="entry name" value="P-loop containing nucleotide triphosphate hydrolases"/>
    <property type="match status" value="1"/>
</dbReference>
<keyword evidence="1" id="KW-0813">Transport</keyword>
<dbReference type="InterPro" id="IPR003593">
    <property type="entry name" value="AAA+_ATPase"/>
</dbReference>
<dbReference type="Proteomes" id="UP000440713">
    <property type="component" value="Unassembled WGS sequence"/>
</dbReference>
<comment type="caution">
    <text evidence="5">The sequence shown here is derived from an EMBL/GenBank/DDBJ whole genome shotgun (WGS) entry which is preliminary data.</text>
</comment>
<evidence type="ECO:0000313" key="6">
    <source>
        <dbReference type="Proteomes" id="UP000440713"/>
    </source>
</evidence>
<dbReference type="InterPro" id="IPR050166">
    <property type="entry name" value="ABC_transporter_ATP-bind"/>
</dbReference>
<accession>A0A6N7XFC8</accession>
<evidence type="ECO:0000256" key="1">
    <source>
        <dbReference type="ARBA" id="ARBA00022448"/>
    </source>
</evidence>
<dbReference type="InterPro" id="IPR003439">
    <property type="entry name" value="ABC_transporter-like_ATP-bd"/>
</dbReference>
<dbReference type="PROSITE" id="PS50893">
    <property type="entry name" value="ABC_TRANSPORTER_2"/>
    <property type="match status" value="1"/>
</dbReference>
<protein>
    <submittedName>
        <fullName evidence="5">ABC transporter ATP-binding protein</fullName>
    </submittedName>
</protein>
<evidence type="ECO:0000313" key="5">
    <source>
        <dbReference type="EMBL" id="MST62084.1"/>
    </source>
</evidence>
<evidence type="ECO:0000256" key="2">
    <source>
        <dbReference type="ARBA" id="ARBA00022741"/>
    </source>
</evidence>
<dbReference type="GO" id="GO:0005524">
    <property type="term" value="F:ATP binding"/>
    <property type="evidence" value="ECO:0007669"/>
    <property type="project" value="UniProtKB-KW"/>
</dbReference>